<sequence length="188" mass="20369">MTSCRGGEDGTVENVIILAGPPGAGKTTVAELLAQRFERSVHLHTDDFWTFIKRGLVMPYLPESHTQNETVMDVVAGAAAGYAAGGYTVVCDGVMGPWFLHPFTRRGIPFHYVILRPDVETTLARATARDPDRYLTDPGPVRDLHAQFAAQDGYDGYVLDSSGLTADQTADAVYAAVRDGGHLFKQGR</sequence>
<keyword evidence="2" id="KW-1185">Reference proteome</keyword>
<dbReference type="AlphaFoldDB" id="A0A372JSQ0"/>
<dbReference type="SUPFAM" id="SSF52540">
    <property type="entry name" value="P-loop containing nucleoside triphosphate hydrolases"/>
    <property type="match status" value="1"/>
</dbReference>
<evidence type="ECO:0000313" key="2">
    <source>
        <dbReference type="Proteomes" id="UP000261811"/>
    </source>
</evidence>
<dbReference type="Pfam" id="PF13238">
    <property type="entry name" value="AAA_18"/>
    <property type="match status" value="1"/>
</dbReference>
<gene>
    <name evidence="1" type="ORF">DZF91_03310</name>
</gene>
<comment type="caution">
    <text evidence="1">The sequence shown here is derived from an EMBL/GenBank/DDBJ whole genome shotgun (WGS) entry which is preliminary data.</text>
</comment>
<dbReference type="Gene3D" id="3.40.50.300">
    <property type="entry name" value="P-loop containing nucleotide triphosphate hydrolases"/>
    <property type="match status" value="1"/>
</dbReference>
<dbReference type="Proteomes" id="UP000261811">
    <property type="component" value="Unassembled WGS sequence"/>
</dbReference>
<proteinExistence type="predicted"/>
<reference evidence="1 2" key="1">
    <citation type="submission" date="2018-08" db="EMBL/GenBank/DDBJ databases">
        <title>Actinomadura jelena sp. nov., a novel Actinomycete isolated from soil in Chad.</title>
        <authorList>
            <person name="Shi L."/>
        </authorList>
    </citation>
    <scope>NUCLEOTIDE SEQUENCE [LARGE SCALE GENOMIC DNA]</scope>
    <source>
        <strain evidence="1 2">NEAU-G17</strain>
    </source>
</reference>
<name>A0A372JSQ0_9ACTN</name>
<protein>
    <submittedName>
        <fullName evidence="1">AAA family ATPase</fullName>
    </submittedName>
</protein>
<dbReference type="EMBL" id="QURH01000070">
    <property type="protein sequence ID" value="RFU43047.1"/>
    <property type="molecule type" value="Genomic_DNA"/>
</dbReference>
<dbReference type="InterPro" id="IPR027417">
    <property type="entry name" value="P-loop_NTPase"/>
</dbReference>
<evidence type="ECO:0000313" key="1">
    <source>
        <dbReference type="EMBL" id="RFU43047.1"/>
    </source>
</evidence>
<organism evidence="1 2">
    <name type="scientific">Actinomadura logoneensis</name>
    <dbReference type="NCBI Taxonomy" id="2293572"/>
    <lineage>
        <taxon>Bacteria</taxon>
        <taxon>Bacillati</taxon>
        <taxon>Actinomycetota</taxon>
        <taxon>Actinomycetes</taxon>
        <taxon>Streptosporangiales</taxon>
        <taxon>Thermomonosporaceae</taxon>
        <taxon>Actinomadura</taxon>
    </lineage>
</organism>
<accession>A0A372JSQ0</accession>
<dbReference type="OrthoDB" id="1649389at2"/>